<dbReference type="GO" id="GO:0003964">
    <property type="term" value="F:RNA-directed DNA polymerase activity"/>
    <property type="evidence" value="ECO:0007669"/>
    <property type="project" value="UniProtKB-KW"/>
</dbReference>
<dbReference type="InterPro" id="IPR043502">
    <property type="entry name" value="DNA/RNA_pol_sf"/>
</dbReference>
<feature type="domain" description="Reverse transcriptase" evidence="1">
    <location>
        <begin position="254"/>
        <end position="524"/>
    </location>
</feature>
<evidence type="ECO:0000259" key="1">
    <source>
        <dbReference type="PROSITE" id="PS50878"/>
    </source>
</evidence>
<comment type="caution">
    <text evidence="2">The sequence shown here is derived from an EMBL/GenBank/DDBJ whole genome shotgun (WGS) entry which is preliminary data.</text>
</comment>
<organism evidence="2 3">
    <name type="scientific">Vitis vinifera</name>
    <name type="common">Grape</name>
    <dbReference type="NCBI Taxonomy" id="29760"/>
    <lineage>
        <taxon>Eukaryota</taxon>
        <taxon>Viridiplantae</taxon>
        <taxon>Streptophyta</taxon>
        <taxon>Embryophyta</taxon>
        <taxon>Tracheophyta</taxon>
        <taxon>Spermatophyta</taxon>
        <taxon>Magnoliopsida</taxon>
        <taxon>eudicotyledons</taxon>
        <taxon>Gunneridae</taxon>
        <taxon>Pentapetalae</taxon>
        <taxon>rosids</taxon>
        <taxon>Vitales</taxon>
        <taxon>Vitaceae</taxon>
        <taxon>Viteae</taxon>
        <taxon>Vitis</taxon>
    </lineage>
</organism>
<dbReference type="Pfam" id="PF00078">
    <property type="entry name" value="RVT_1"/>
    <property type="match status" value="1"/>
</dbReference>
<dbReference type="PANTHER" id="PTHR19446">
    <property type="entry name" value="REVERSE TRANSCRIPTASES"/>
    <property type="match status" value="1"/>
</dbReference>
<dbReference type="CDD" id="cd01650">
    <property type="entry name" value="RT_nLTR_like"/>
    <property type="match status" value="1"/>
</dbReference>
<keyword evidence="2" id="KW-0808">Transferase</keyword>
<keyword evidence="2" id="KW-0548">Nucleotidyltransferase</keyword>
<evidence type="ECO:0000313" key="3">
    <source>
        <dbReference type="Proteomes" id="UP000288805"/>
    </source>
</evidence>
<keyword evidence="2" id="KW-0695">RNA-directed DNA polymerase</keyword>
<dbReference type="EMBL" id="QGNW01000004">
    <property type="protein sequence ID" value="RVX21995.1"/>
    <property type="molecule type" value="Genomic_DNA"/>
</dbReference>
<reference evidence="2 3" key="1">
    <citation type="journal article" date="2018" name="PLoS Genet.">
        <title>Population sequencing reveals clonal diversity and ancestral inbreeding in the grapevine cultivar Chardonnay.</title>
        <authorList>
            <person name="Roach M.J."/>
            <person name="Johnson D.L."/>
            <person name="Bohlmann J."/>
            <person name="van Vuuren H.J."/>
            <person name="Jones S.J."/>
            <person name="Pretorius I.S."/>
            <person name="Schmidt S.A."/>
            <person name="Borneman A.R."/>
        </authorList>
    </citation>
    <scope>NUCLEOTIDE SEQUENCE [LARGE SCALE GENOMIC DNA]</scope>
    <source>
        <strain evidence="3">cv. Chardonnay</strain>
        <tissue evidence="2">Leaf</tissue>
    </source>
</reference>
<dbReference type="InterPro" id="IPR000477">
    <property type="entry name" value="RT_dom"/>
</dbReference>
<proteinExistence type="predicted"/>
<dbReference type="Proteomes" id="UP000288805">
    <property type="component" value="Unassembled WGS sequence"/>
</dbReference>
<gene>
    <name evidence="2" type="primary">LIN1_106</name>
    <name evidence="2" type="ORF">CK203_001353</name>
</gene>
<evidence type="ECO:0000313" key="2">
    <source>
        <dbReference type="EMBL" id="RVX21995.1"/>
    </source>
</evidence>
<name>A0A438KLD2_VITVI</name>
<accession>A0A438KLD2</accession>
<dbReference type="PROSITE" id="PS50878">
    <property type="entry name" value="RT_POL"/>
    <property type="match status" value="1"/>
</dbReference>
<dbReference type="AlphaFoldDB" id="A0A438KLD2"/>
<dbReference type="SUPFAM" id="SSF56672">
    <property type="entry name" value="DNA/RNA polymerases"/>
    <property type="match status" value="1"/>
</dbReference>
<sequence>MNSAMRKFAEIVDDLGLMDLPLQGENLLGMGDKTIRHGQDWTGSLCPLVGQTNSMGLISVGCPVRWWQGIEVRGSASYKLATKMKEIKQKLKVWNREVFGKLESNKSLALQQVEFWDREESERILTVEETELKKEAKDNYRKWRSRRNNSLERIKINGEWLIEEQEIREGIANAFQSLLSEDMGWKADIGSLQFDQISLQEAENLERPFTEDEIHVALMEMNGDKAPGPDGFTMAFWQSCWEFIKEEILEMFKDFYDHSSFLKSLNNTFLVLIPKKSGAEDLRDFRPISLLGGLYKLLAKVLANRLKKVVGKVVSTSQNAFVRGRQILDASLIANEVIDTWQKQKEKGIICKLDIEKAYDSINWKFLLKVLQKMGFGSKWVGWMWSCLSSAKFSVLVNGVPAGFFPSTKGLRQGDPLSPYLFIMGMEVLDVLIRRAVEGAASGLRINLAKSEIIPVGEVVEMEELAVELGCRVGTLPSQYLGLPLGPQIERLIYGMGWRREMPKVVVRRIEKVQRDFLWGGGNMERKVHLVKWEVVCTDKDKGGLGLRKLALLNKALLGKWIWRYACDKDNLWRQVIKVKYGQEGLDWRPKKANGAVGVGVWKEIWKNQNGVGIT</sequence>
<protein>
    <submittedName>
        <fullName evidence="2">LINE-1 reverse transcriptase-like</fullName>
    </submittedName>
</protein>